<comment type="similarity">
    <text evidence="1 5">Belongs to the eukaryotic ribosomal protein eL39 family.</text>
</comment>
<evidence type="ECO:0000313" key="7">
    <source>
        <dbReference type="EMBL" id="ADY00672.1"/>
    </source>
</evidence>
<dbReference type="GO" id="GO:0006412">
    <property type="term" value="P:translation"/>
    <property type="evidence" value="ECO:0007669"/>
    <property type="project" value="UniProtKB-UniRule"/>
</dbReference>
<dbReference type="InterPro" id="IPR023626">
    <property type="entry name" value="Ribosomal_eL39_dom_sf"/>
</dbReference>
<dbReference type="GO" id="GO:0005840">
    <property type="term" value="C:ribosome"/>
    <property type="evidence" value="ECO:0007669"/>
    <property type="project" value="UniProtKB-KW"/>
</dbReference>
<proteinExistence type="inferred from homology"/>
<evidence type="ECO:0000313" key="8">
    <source>
        <dbReference type="Proteomes" id="UP000007485"/>
    </source>
</evidence>
<dbReference type="NCBIfam" id="NF002316">
    <property type="entry name" value="PRK01242.1"/>
    <property type="match status" value="1"/>
</dbReference>
<dbReference type="InterPro" id="IPR000077">
    <property type="entry name" value="Ribosomal_eL39"/>
</dbReference>
<feature type="region of interest" description="Disordered" evidence="6">
    <location>
        <begin position="1"/>
        <end position="24"/>
    </location>
</feature>
<keyword evidence="2 5" id="KW-0689">Ribosomal protein</keyword>
<dbReference type="FunFam" id="1.10.1620.10:FF:000001">
    <property type="entry name" value="60S ribosomal protein-like L39"/>
    <property type="match status" value="1"/>
</dbReference>
<evidence type="ECO:0000256" key="3">
    <source>
        <dbReference type="ARBA" id="ARBA00023274"/>
    </source>
</evidence>
<protein>
    <recommendedName>
        <fullName evidence="4 5">Large ribosomal subunit protein eL39</fullName>
    </recommendedName>
</protein>
<dbReference type="Proteomes" id="UP000007485">
    <property type="component" value="Chromosome"/>
</dbReference>
<name>F0QUL1_VULM7</name>
<dbReference type="Gene3D" id="1.10.1620.10">
    <property type="entry name" value="Ribosomal protein L39e"/>
    <property type="match status" value="1"/>
</dbReference>
<evidence type="ECO:0000256" key="2">
    <source>
        <dbReference type="ARBA" id="ARBA00022980"/>
    </source>
</evidence>
<gene>
    <name evidence="5" type="primary">rpl39e</name>
    <name evidence="7" type="ordered locus">VMUT_0460</name>
</gene>
<dbReference type="KEGG" id="vmo:VMUT_0460"/>
<keyword evidence="8" id="KW-1185">Reference proteome</keyword>
<dbReference type="HOGENOM" id="CLU_181948_4_0_2"/>
<dbReference type="GO" id="GO:0003735">
    <property type="term" value="F:structural constituent of ribosome"/>
    <property type="evidence" value="ECO:0007669"/>
    <property type="project" value="InterPro"/>
</dbReference>
<evidence type="ECO:0000256" key="1">
    <source>
        <dbReference type="ARBA" id="ARBA00009339"/>
    </source>
</evidence>
<evidence type="ECO:0000256" key="6">
    <source>
        <dbReference type="SAM" id="MobiDB-lite"/>
    </source>
</evidence>
<evidence type="ECO:0000256" key="4">
    <source>
        <dbReference type="ARBA" id="ARBA00035234"/>
    </source>
</evidence>
<dbReference type="HAMAP" id="MF_00629">
    <property type="entry name" value="Ribosomal_eL39"/>
    <property type="match status" value="1"/>
</dbReference>
<sequence length="54" mass="6295">MRDMARNKPLGKKLRLAAANKSNRAPPIWVTAKTDRKVLTNPARRLWRRTKLKV</sequence>
<dbReference type="STRING" id="985053.VMUT_0460"/>
<organism evidence="7 8">
    <name type="scientific">Vulcanisaeta moutnovskia (strain 768-28)</name>
    <dbReference type="NCBI Taxonomy" id="985053"/>
    <lineage>
        <taxon>Archaea</taxon>
        <taxon>Thermoproteota</taxon>
        <taxon>Thermoprotei</taxon>
        <taxon>Thermoproteales</taxon>
        <taxon>Thermoproteaceae</taxon>
        <taxon>Vulcanisaeta</taxon>
    </lineage>
</organism>
<dbReference type="AlphaFoldDB" id="F0QUL1"/>
<dbReference type="GO" id="GO:1990904">
    <property type="term" value="C:ribonucleoprotein complex"/>
    <property type="evidence" value="ECO:0007669"/>
    <property type="project" value="UniProtKB-KW"/>
</dbReference>
<dbReference type="Pfam" id="PF00832">
    <property type="entry name" value="Ribosomal_L39"/>
    <property type="match status" value="1"/>
</dbReference>
<dbReference type="EMBL" id="CP002529">
    <property type="protein sequence ID" value="ADY00672.1"/>
    <property type="molecule type" value="Genomic_DNA"/>
</dbReference>
<dbReference type="eggNOG" id="arCOG04177">
    <property type="taxonomic scope" value="Archaea"/>
</dbReference>
<dbReference type="SUPFAM" id="SSF48662">
    <property type="entry name" value="Ribosomal protein L39e"/>
    <property type="match status" value="1"/>
</dbReference>
<evidence type="ECO:0000256" key="5">
    <source>
        <dbReference type="HAMAP-Rule" id="MF_00629"/>
    </source>
</evidence>
<reference evidence="7 8" key="1">
    <citation type="journal article" date="2011" name="J. Bacteriol.">
        <title>Complete genome sequence of 'Vulcanisaeta moutnovskia' strain 768-28, a novel member of the hyperthermophilic crenarchaeal genus vulcanisaeta.</title>
        <authorList>
            <person name="Gumerov V.M."/>
            <person name="Mardanov A.V."/>
            <person name="Beletsky A.V."/>
            <person name="Prokofeva M.I."/>
            <person name="Bonch-Osmolovskaya E.A."/>
            <person name="Ravin N.V."/>
            <person name="Skryabin K.G."/>
        </authorList>
    </citation>
    <scope>NUCLEOTIDE SEQUENCE [LARGE SCALE GENOMIC DNA]</scope>
    <source>
        <strain evidence="7 8">768-28</strain>
    </source>
</reference>
<accession>F0QUL1</accession>
<keyword evidence="3 5" id="KW-0687">Ribonucleoprotein</keyword>